<dbReference type="RefSeq" id="WP_345625354.1">
    <property type="nucleotide sequence ID" value="NZ_BAABJQ010000001.1"/>
</dbReference>
<dbReference type="SUPFAM" id="SSF53335">
    <property type="entry name" value="S-adenosyl-L-methionine-dependent methyltransferases"/>
    <property type="match status" value="1"/>
</dbReference>
<organism evidence="2 3">
    <name type="scientific">Rugosimonospora acidiphila</name>
    <dbReference type="NCBI Taxonomy" id="556531"/>
    <lineage>
        <taxon>Bacteria</taxon>
        <taxon>Bacillati</taxon>
        <taxon>Actinomycetota</taxon>
        <taxon>Actinomycetes</taxon>
        <taxon>Micromonosporales</taxon>
        <taxon>Micromonosporaceae</taxon>
        <taxon>Rugosimonospora</taxon>
    </lineage>
</organism>
<sequence length="268" mass="29438">MRSASAGAEHRATAQTGRPVGSVTRGTTNPNRLRRVDGWICATLGPRLPEDALVVDLGYGSWPVTTVELRDRLARVRPRARVVGLEIDRARVAEASRYRDPPGLNFALGGFELAGLRPALVRAMNVLRQYPEPEVPGAWSTMSGAIAPGGYVIDGTCDELGRLSSWILLDSSGPRSLTLSMRLSTLNNPAEVAQRLPKALIHRNVPGHWVYEYLTALDDAWHAAAPLSVFSHRQRWIQTVAATRAAGWPVRDGTRRWRLGEVTIDWPA</sequence>
<dbReference type="Proteomes" id="UP001501570">
    <property type="component" value="Unassembled WGS sequence"/>
</dbReference>
<proteinExistence type="predicted"/>
<reference evidence="3" key="1">
    <citation type="journal article" date="2019" name="Int. J. Syst. Evol. Microbiol.">
        <title>The Global Catalogue of Microorganisms (GCM) 10K type strain sequencing project: providing services to taxonomists for standard genome sequencing and annotation.</title>
        <authorList>
            <consortium name="The Broad Institute Genomics Platform"/>
            <consortium name="The Broad Institute Genome Sequencing Center for Infectious Disease"/>
            <person name="Wu L."/>
            <person name="Ma J."/>
        </authorList>
    </citation>
    <scope>NUCLEOTIDE SEQUENCE [LARGE SCALE GENOMIC DNA]</scope>
    <source>
        <strain evidence="3">JCM 18304</strain>
    </source>
</reference>
<name>A0ABP9RHG0_9ACTN</name>
<evidence type="ECO:0000313" key="2">
    <source>
        <dbReference type="EMBL" id="GAA5177819.1"/>
    </source>
</evidence>
<dbReference type="EMBL" id="BAABJQ010000001">
    <property type="protein sequence ID" value="GAA5177819.1"/>
    <property type="molecule type" value="Genomic_DNA"/>
</dbReference>
<evidence type="ECO:0000256" key="1">
    <source>
        <dbReference type="SAM" id="MobiDB-lite"/>
    </source>
</evidence>
<keyword evidence="3" id="KW-1185">Reference proteome</keyword>
<feature type="region of interest" description="Disordered" evidence="1">
    <location>
        <begin position="1"/>
        <end position="29"/>
    </location>
</feature>
<evidence type="ECO:0008006" key="4">
    <source>
        <dbReference type="Google" id="ProtNLM"/>
    </source>
</evidence>
<comment type="caution">
    <text evidence="2">The sequence shown here is derived from an EMBL/GenBank/DDBJ whole genome shotgun (WGS) entry which is preliminary data.</text>
</comment>
<accession>A0ABP9RHG0</accession>
<gene>
    <name evidence="2" type="ORF">GCM10023322_03460</name>
</gene>
<dbReference type="InterPro" id="IPR029063">
    <property type="entry name" value="SAM-dependent_MTases_sf"/>
</dbReference>
<dbReference type="Gene3D" id="3.40.50.150">
    <property type="entry name" value="Vaccinia Virus protein VP39"/>
    <property type="match status" value="1"/>
</dbReference>
<evidence type="ECO:0000313" key="3">
    <source>
        <dbReference type="Proteomes" id="UP001501570"/>
    </source>
</evidence>
<protein>
    <recommendedName>
        <fullName evidence="4">Class I SAM-dependent methyltransferase</fullName>
    </recommendedName>
</protein>